<gene>
    <name evidence="3" type="ORF">H9800_08785</name>
</gene>
<dbReference type="InterPro" id="IPR000835">
    <property type="entry name" value="HTH_MarR-typ"/>
</dbReference>
<comment type="caution">
    <text evidence="3">The sequence shown here is derived from an EMBL/GenBank/DDBJ whole genome shotgun (WGS) entry which is preliminary data.</text>
</comment>
<dbReference type="InterPro" id="IPR043129">
    <property type="entry name" value="ATPase_NBD"/>
</dbReference>
<proteinExistence type="inferred from homology"/>
<dbReference type="PANTHER" id="PTHR18964">
    <property type="entry name" value="ROK (REPRESSOR, ORF, KINASE) FAMILY"/>
    <property type="match status" value="1"/>
</dbReference>
<evidence type="ECO:0000259" key="2">
    <source>
        <dbReference type="Pfam" id="PF12802"/>
    </source>
</evidence>
<dbReference type="InterPro" id="IPR036390">
    <property type="entry name" value="WH_DNA-bd_sf"/>
</dbReference>
<dbReference type="InterPro" id="IPR000600">
    <property type="entry name" value="ROK"/>
</dbReference>
<dbReference type="SUPFAM" id="SSF46785">
    <property type="entry name" value="Winged helix' DNA-binding domain"/>
    <property type="match status" value="1"/>
</dbReference>
<dbReference type="Pfam" id="PF00480">
    <property type="entry name" value="ROK"/>
    <property type="match status" value="1"/>
</dbReference>
<comment type="similarity">
    <text evidence="1">Belongs to the ROK (NagC/XylR) family.</text>
</comment>
<name>A0A9D2H7Z0_9MICO</name>
<dbReference type="PANTHER" id="PTHR18964:SF149">
    <property type="entry name" value="BIFUNCTIONAL UDP-N-ACETYLGLUCOSAMINE 2-EPIMERASE_N-ACETYLMANNOSAMINE KINASE"/>
    <property type="match status" value="1"/>
</dbReference>
<dbReference type="PROSITE" id="PS01125">
    <property type="entry name" value="ROK"/>
    <property type="match status" value="1"/>
</dbReference>
<accession>A0A9D2H7Z0</accession>
<dbReference type="Gene3D" id="3.30.420.40">
    <property type="match status" value="3"/>
</dbReference>
<dbReference type="Pfam" id="PF12802">
    <property type="entry name" value="MarR_2"/>
    <property type="match status" value="1"/>
</dbReference>
<dbReference type="InterPro" id="IPR036388">
    <property type="entry name" value="WH-like_DNA-bd_sf"/>
</dbReference>
<evidence type="ECO:0000313" key="4">
    <source>
        <dbReference type="Proteomes" id="UP000824220"/>
    </source>
</evidence>
<sequence length="380" mass="39271">MPNTVLPSSPAPGARRDGRVKALPDQMRQHNRSLVLTALFHDGAMSRADLARTTGLTRVTVSALVGDLVTAGLVQEQGAREASGPGKPAVVVDLDRTGLMVVGVDLSAAHEVRGAVLDLAGAVVHRAAVDRPADGDADGTLATLESLIDDLRAAATGRVIGIGVGTPGVVSDEGVVVASPDIGWHDLPLQENLRIRTGLPVYVANDADVAVLAERTLGGASENFMLLKIDRGVGGGVVVSGELARGSRYAAGEVGHVTVGTDGGRECACGRIGCLETWASVRAIETRIAAGEPAEHVLREAGERLSIAIAPVVGALDLSEIVLSGPAARLDGLMRTTAERTLRDRVFLHDDVQVRMSALGEDVVLLGANAMLLHGELGIT</sequence>
<dbReference type="EMBL" id="DXAM01000124">
    <property type="protein sequence ID" value="HJA04940.1"/>
    <property type="molecule type" value="Genomic_DNA"/>
</dbReference>
<reference evidence="3" key="1">
    <citation type="journal article" date="2021" name="PeerJ">
        <title>Extensive microbial diversity within the chicken gut microbiome revealed by metagenomics and culture.</title>
        <authorList>
            <person name="Gilroy R."/>
            <person name="Ravi A."/>
            <person name="Getino M."/>
            <person name="Pursley I."/>
            <person name="Horton D.L."/>
            <person name="Alikhan N.F."/>
            <person name="Baker D."/>
            <person name="Gharbi K."/>
            <person name="Hall N."/>
            <person name="Watson M."/>
            <person name="Adriaenssens E.M."/>
            <person name="Foster-Nyarko E."/>
            <person name="Jarju S."/>
            <person name="Secka A."/>
            <person name="Antonio M."/>
            <person name="Oren A."/>
            <person name="Chaudhuri R.R."/>
            <person name="La Ragione R."/>
            <person name="Hildebrand F."/>
            <person name="Pallen M.J."/>
        </authorList>
    </citation>
    <scope>NUCLEOTIDE SEQUENCE</scope>
    <source>
        <strain evidence="3">ChiHjej8B7-3636</strain>
    </source>
</reference>
<dbReference type="AlphaFoldDB" id="A0A9D2H7Z0"/>
<evidence type="ECO:0000256" key="1">
    <source>
        <dbReference type="ARBA" id="ARBA00006479"/>
    </source>
</evidence>
<dbReference type="Proteomes" id="UP000824220">
    <property type="component" value="Unassembled WGS sequence"/>
</dbReference>
<feature type="domain" description="HTH marR-type" evidence="2">
    <location>
        <begin position="35"/>
        <end position="77"/>
    </location>
</feature>
<dbReference type="GO" id="GO:0006355">
    <property type="term" value="P:regulation of DNA-templated transcription"/>
    <property type="evidence" value="ECO:0007669"/>
    <property type="project" value="InterPro"/>
</dbReference>
<organism evidence="3 4">
    <name type="scientific">Candidatus Microbacterium stercoravium</name>
    <dbReference type="NCBI Taxonomy" id="2838697"/>
    <lineage>
        <taxon>Bacteria</taxon>
        <taxon>Bacillati</taxon>
        <taxon>Actinomycetota</taxon>
        <taxon>Actinomycetes</taxon>
        <taxon>Micrococcales</taxon>
        <taxon>Microbacteriaceae</taxon>
        <taxon>Microbacterium</taxon>
    </lineage>
</organism>
<reference evidence="3" key="2">
    <citation type="submission" date="2021-04" db="EMBL/GenBank/DDBJ databases">
        <authorList>
            <person name="Gilroy R."/>
        </authorList>
    </citation>
    <scope>NUCLEOTIDE SEQUENCE</scope>
    <source>
        <strain evidence="3">ChiHjej8B7-3636</strain>
    </source>
</reference>
<dbReference type="Gene3D" id="1.10.10.10">
    <property type="entry name" value="Winged helix-like DNA-binding domain superfamily/Winged helix DNA-binding domain"/>
    <property type="match status" value="1"/>
</dbReference>
<protein>
    <submittedName>
        <fullName evidence="3">ROK family transcriptional regulator</fullName>
    </submittedName>
</protein>
<evidence type="ECO:0000313" key="3">
    <source>
        <dbReference type="EMBL" id="HJA04940.1"/>
    </source>
</evidence>
<dbReference type="GO" id="GO:0003677">
    <property type="term" value="F:DNA binding"/>
    <property type="evidence" value="ECO:0007669"/>
    <property type="project" value="InterPro"/>
</dbReference>
<dbReference type="InterPro" id="IPR049874">
    <property type="entry name" value="ROK_cs"/>
</dbReference>
<dbReference type="SUPFAM" id="SSF53067">
    <property type="entry name" value="Actin-like ATPase domain"/>
    <property type="match status" value="1"/>
</dbReference>